<dbReference type="OrthoDB" id="3182339at2759"/>
<organism evidence="1 2">
    <name type="scientific">Dothidotthia symphoricarpi CBS 119687</name>
    <dbReference type="NCBI Taxonomy" id="1392245"/>
    <lineage>
        <taxon>Eukaryota</taxon>
        <taxon>Fungi</taxon>
        <taxon>Dikarya</taxon>
        <taxon>Ascomycota</taxon>
        <taxon>Pezizomycotina</taxon>
        <taxon>Dothideomycetes</taxon>
        <taxon>Pleosporomycetidae</taxon>
        <taxon>Pleosporales</taxon>
        <taxon>Dothidotthiaceae</taxon>
        <taxon>Dothidotthia</taxon>
    </lineage>
</organism>
<name>A0A6A6A7C3_9PLEO</name>
<dbReference type="Proteomes" id="UP000799771">
    <property type="component" value="Unassembled WGS sequence"/>
</dbReference>
<dbReference type="RefSeq" id="XP_033521099.1">
    <property type="nucleotide sequence ID" value="XM_033670713.1"/>
</dbReference>
<dbReference type="AlphaFoldDB" id="A0A6A6A7C3"/>
<reference evidence="1" key="1">
    <citation type="journal article" date="2020" name="Stud. Mycol.">
        <title>101 Dothideomycetes genomes: a test case for predicting lifestyles and emergence of pathogens.</title>
        <authorList>
            <person name="Haridas S."/>
            <person name="Albert R."/>
            <person name="Binder M."/>
            <person name="Bloem J."/>
            <person name="Labutti K."/>
            <person name="Salamov A."/>
            <person name="Andreopoulos B."/>
            <person name="Baker S."/>
            <person name="Barry K."/>
            <person name="Bills G."/>
            <person name="Bluhm B."/>
            <person name="Cannon C."/>
            <person name="Castanera R."/>
            <person name="Culley D."/>
            <person name="Daum C."/>
            <person name="Ezra D."/>
            <person name="Gonzalez J."/>
            <person name="Henrissat B."/>
            <person name="Kuo A."/>
            <person name="Liang C."/>
            <person name="Lipzen A."/>
            <person name="Lutzoni F."/>
            <person name="Magnuson J."/>
            <person name="Mondo S."/>
            <person name="Nolan M."/>
            <person name="Ohm R."/>
            <person name="Pangilinan J."/>
            <person name="Park H.-J."/>
            <person name="Ramirez L."/>
            <person name="Alfaro M."/>
            <person name="Sun H."/>
            <person name="Tritt A."/>
            <person name="Yoshinaga Y."/>
            <person name="Zwiers L.-H."/>
            <person name="Turgeon B."/>
            <person name="Goodwin S."/>
            <person name="Spatafora J."/>
            <person name="Crous P."/>
            <person name="Grigoriev I."/>
        </authorList>
    </citation>
    <scope>NUCLEOTIDE SEQUENCE</scope>
    <source>
        <strain evidence="1">CBS 119687</strain>
    </source>
</reference>
<evidence type="ECO:0000313" key="2">
    <source>
        <dbReference type="Proteomes" id="UP000799771"/>
    </source>
</evidence>
<accession>A0A6A6A7C3</accession>
<dbReference type="EMBL" id="ML977512">
    <property type="protein sequence ID" value="KAF2126707.1"/>
    <property type="molecule type" value="Genomic_DNA"/>
</dbReference>
<evidence type="ECO:0000313" key="1">
    <source>
        <dbReference type="EMBL" id="KAF2126707.1"/>
    </source>
</evidence>
<sequence>MKDGQHAFANIFLDPHAGEQCYYRRPWQGRRFQEHEKLLPDGDTASEQSNAFFLDDEAQGLEDRYRLRDVKDMRFNTAILQHELAPEIEEERQIDRPPKMVADEHRLHHLHLDLQQLARTSQCAVSKACQPAFPALHPTSPAKLFDVARISHDKFATAPSARRGRNASLASISARQGVQTYRRTASDGFFW</sequence>
<proteinExistence type="predicted"/>
<dbReference type="GeneID" id="54411145"/>
<protein>
    <submittedName>
        <fullName evidence="1">Uncharacterized protein</fullName>
    </submittedName>
</protein>
<keyword evidence="2" id="KW-1185">Reference proteome</keyword>
<gene>
    <name evidence="1" type="ORF">P153DRAFT_388034</name>
</gene>